<name>A0A6J4VYJ9_9BACT</name>
<evidence type="ECO:0000313" key="1">
    <source>
        <dbReference type="EMBL" id="CAA9588068.1"/>
    </source>
</evidence>
<protein>
    <recommendedName>
        <fullName evidence="2">Luciferase-like domain-containing protein</fullName>
    </recommendedName>
</protein>
<accession>A0A6J4VYJ9</accession>
<reference evidence="1" key="1">
    <citation type="submission" date="2020-02" db="EMBL/GenBank/DDBJ databases">
        <authorList>
            <person name="Meier V. D."/>
        </authorList>
    </citation>
    <scope>NUCLEOTIDE SEQUENCE</scope>
    <source>
        <strain evidence="1">AVDCRST_MAG18</strain>
    </source>
</reference>
<dbReference type="EMBL" id="CADCWN010000342">
    <property type="protein sequence ID" value="CAA9588068.1"/>
    <property type="molecule type" value="Genomic_DNA"/>
</dbReference>
<sequence>MYAHKLDVLRGYCATVGRDFDPIVKTWQCECVAIAPTAAAASHLASASPFYAGAAASLVGTPAQVSAQIEGWAALGVSHMQIRFADFPRIGGIQLFMDEVMPHFA</sequence>
<proteinExistence type="predicted"/>
<dbReference type="Gene3D" id="3.20.20.30">
    <property type="entry name" value="Luciferase-like domain"/>
    <property type="match status" value="1"/>
</dbReference>
<dbReference type="SUPFAM" id="SSF51679">
    <property type="entry name" value="Bacterial luciferase-like"/>
    <property type="match status" value="1"/>
</dbReference>
<evidence type="ECO:0008006" key="2">
    <source>
        <dbReference type="Google" id="ProtNLM"/>
    </source>
</evidence>
<dbReference type="InterPro" id="IPR036661">
    <property type="entry name" value="Luciferase-like_sf"/>
</dbReference>
<dbReference type="AlphaFoldDB" id="A0A6J4VYJ9"/>
<gene>
    <name evidence="1" type="ORF">AVDCRST_MAG18-4280</name>
</gene>
<organism evidence="1">
    <name type="scientific">uncultured Thermomicrobiales bacterium</name>
    <dbReference type="NCBI Taxonomy" id="1645740"/>
    <lineage>
        <taxon>Bacteria</taxon>
        <taxon>Pseudomonadati</taxon>
        <taxon>Thermomicrobiota</taxon>
        <taxon>Thermomicrobia</taxon>
        <taxon>Thermomicrobiales</taxon>
        <taxon>environmental samples</taxon>
    </lineage>
</organism>
<dbReference type="GO" id="GO:0016705">
    <property type="term" value="F:oxidoreductase activity, acting on paired donors, with incorporation or reduction of molecular oxygen"/>
    <property type="evidence" value="ECO:0007669"/>
    <property type="project" value="InterPro"/>
</dbReference>